<dbReference type="OrthoDB" id="6478697at2759"/>
<evidence type="ECO:0000256" key="3">
    <source>
        <dbReference type="SAM" id="MobiDB-lite"/>
    </source>
</evidence>
<dbReference type="InterPro" id="IPR036084">
    <property type="entry name" value="Ser_inhib-like_sf"/>
</dbReference>
<dbReference type="eggNOG" id="ENOG502SC0J">
    <property type="taxonomic scope" value="Eukaryota"/>
</dbReference>
<dbReference type="Proteomes" id="UP000015104">
    <property type="component" value="Unassembled WGS sequence"/>
</dbReference>
<feature type="compositionally biased region" description="Low complexity" evidence="3">
    <location>
        <begin position="260"/>
        <end position="329"/>
    </location>
</feature>
<keyword evidence="7" id="KW-1185">Reference proteome</keyword>
<dbReference type="Pfam" id="PF01826">
    <property type="entry name" value="TIL"/>
    <property type="match status" value="4"/>
</dbReference>
<feature type="domain" description="TIL" evidence="5">
    <location>
        <begin position="157"/>
        <end position="201"/>
    </location>
</feature>
<evidence type="ECO:0000256" key="2">
    <source>
        <dbReference type="ARBA" id="ARBA00023157"/>
    </source>
</evidence>
<dbReference type="InterPro" id="IPR002919">
    <property type="entry name" value="TIL_dom"/>
</dbReference>
<dbReference type="AlphaFoldDB" id="T1L4R5"/>
<feature type="region of interest" description="Disordered" evidence="3">
    <location>
        <begin position="260"/>
        <end position="335"/>
    </location>
</feature>
<evidence type="ECO:0000313" key="7">
    <source>
        <dbReference type="Proteomes" id="UP000015104"/>
    </source>
</evidence>
<reference evidence="6" key="2">
    <citation type="submission" date="2015-06" db="UniProtKB">
        <authorList>
            <consortium name="EnsemblMetazoa"/>
        </authorList>
    </citation>
    <scope>IDENTIFICATION</scope>
</reference>
<evidence type="ECO:0000313" key="6">
    <source>
        <dbReference type="EnsemblMetazoa" id="tetur40g00200.1"/>
    </source>
</evidence>
<dbReference type="SUPFAM" id="SSF57567">
    <property type="entry name" value="Serine protease inhibitors"/>
    <property type="match status" value="4"/>
</dbReference>
<dbReference type="CDD" id="cd19941">
    <property type="entry name" value="TIL"/>
    <property type="match status" value="4"/>
</dbReference>
<dbReference type="InterPro" id="IPR051368">
    <property type="entry name" value="SerProtInhib-TIL_Domain"/>
</dbReference>
<keyword evidence="2" id="KW-1015">Disulfide bond</keyword>
<gene>
    <name evidence="6" type="primary">107370282</name>
</gene>
<dbReference type="GO" id="GO:0030414">
    <property type="term" value="F:peptidase inhibitor activity"/>
    <property type="evidence" value="ECO:0007669"/>
    <property type="project" value="UniProtKB-KW"/>
</dbReference>
<feature type="chain" id="PRO_5004592118" description="TIL domain-containing protein" evidence="4">
    <location>
        <begin position="21"/>
        <end position="335"/>
    </location>
</feature>
<evidence type="ECO:0000256" key="1">
    <source>
        <dbReference type="ARBA" id="ARBA00022690"/>
    </source>
</evidence>
<keyword evidence="1" id="KW-0646">Protease inhibitor</keyword>
<feature type="domain" description="TIL" evidence="5">
    <location>
        <begin position="45"/>
        <end position="91"/>
    </location>
</feature>
<dbReference type="PANTHER" id="PTHR23259">
    <property type="entry name" value="RIDDLE"/>
    <property type="match status" value="1"/>
</dbReference>
<feature type="domain" description="TIL" evidence="5">
    <location>
        <begin position="203"/>
        <end position="253"/>
    </location>
</feature>
<evidence type="ECO:0000256" key="4">
    <source>
        <dbReference type="SAM" id="SignalP"/>
    </source>
</evidence>
<sequence>MKSMIIILVTLFSFASCSFPEFFSFFGKPHSSDSGSASTGFTNTSKVFTDCGSLCPPTCAKPKPGICATVCVEGCFCPKGTIENAAGKCVKQCSKSKVFNSCGSPCPPTCANPNPGFCGTACVRGCFCPKGTLENAYGECVEQCSSNGPASYDYIPKVYSTCGSACPPTCANPNPICSQQCVEGCFCPKGTIEDASGKCVKQCSKSKVYNECGSLCPPTCANPKPGPCAAVCVKGCFCPKGTFENAAGECVEQCLTNGSSSSGSGSSASSGASSSSSGGSAASSSGSSASSGGSSSSASGAAASSGGSSDSSAVASATSGASDSSGESAFNGDSI</sequence>
<feature type="signal peptide" evidence="4">
    <location>
        <begin position="1"/>
        <end position="20"/>
    </location>
</feature>
<organism evidence="6 7">
    <name type="scientific">Tetranychus urticae</name>
    <name type="common">Two-spotted spider mite</name>
    <dbReference type="NCBI Taxonomy" id="32264"/>
    <lineage>
        <taxon>Eukaryota</taxon>
        <taxon>Metazoa</taxon>
        <taxon>Ecdysozoa</taxon>
        <taxon>Arthropoda</taxon>
        <taxon>Chelicerata</taxon>
        <taxon>Arachnida</taxon>
        <taxon>Acari</taxon>
        <taxon>Acariformes</taxon>
        <taxon>Trombidiformes</taxon>
        <taxon>Prostigmata</taxon>
        <taxon>Eleutherengona</taxon>
        <taxon>Raphignathae</taxon>
        <taxon>Tetranychoidea</taxon>
        <taxon>Tetranychidae</taxon>
        <taxon>Tetranychus</taxon>
    </lineage>
</organism>
<evidence type="ECO:0000259" key="5">
    <source>
        <dbReference type="Pfam" id="PF01826"/>
    </source>
</evidence>
<keyword evidence="4" id="KW-0732">Signal</keyword>
<reference evidence="7" key="1">
    <citation type="submission" date="2011-08" db="EMBL/GenBank/DDBJ databases">
        <authorList>
            <person name="Rombauts S."/>
        </authorList>
    </citation>
    <scope>NUCLEOTIDE SEQUENCE</scope>
    <source>
        <strain evidence="7">London</strain>
    </source>
</reference>
<dbReference type="EMBL" id="CAEY01001161">
    <property type="status" value="NOT_ANNOTATED_CDS"/>
    <property type="molecule type" value="Genomic_DNA"/>
</dbReference>
<dbReference type="Gene3D" id="2.10.25.10">
    <property type="entry name" value="Laminin"/>
    <property type="match status" value="4"/>
</dbReference>
<dbReference type="PANTHER" id="PTHR23259:SF70">
    <property type="entry name" value="ACCESSORY GLAND PROTEIN ACP62F-RELATED"/>
    <property type="match status" value="1"/>
</dbReference>
<dbReference type="PROSITE" id="PS51257">
    <property type="entry name" value="PROKAR_LIPOPROTEIN"/>
    <property type="match status" value="1"/>
</dbReference>
<dbReference type="HOGENOM" id="CLU_071700_0_0_1"/>
<feature type="domain" description="TIL" evidence="5">
    <location>
        <begin position="93"/>
        <end position="143"/>
    </location>
</feature>
<dbReference type="OMA" id="PQMHCEN"/>
<name>T1L4R5_TETUR</name>
<proteinExistence type="predicted"/>
<dbReference type="KEGG" id="tut:107370282"/>
<accession>T1L4R5</accession>
<dbReference type="STRING" id="32264.T1L4R5"/>
<dbReference type="EnsemblMetazoa" id="tetur40g00200.1">
    <property type="protein sequence ID" value="tetur40g00200.1"/>
    <property type="gene ID" value="tetur40g00200"/>
</dbReference>
<protein>
    <recommendedName>
        <fullName evidence="5">TIL domain-containing protein</fullName>
    </recommendedName>
</protein>